<dbReference type="PANTHER" id="PTHR48081:SF33">
    <property type="entry name" value="KYNURENINE FORMAMIDASE"/>
    <property type="match status" value="1"/>
</dbReference>
<reference evidence="5 6" key="1">
    <citation type="journal article" date="2016" name="Proc. Natl. Acad. Sci. U.S.A.">
        <title>Comparative genomics of biotechnologically important yeasts.</title>
        <authorList>
            <person name="Riley R."/>
            <person name="Haridas S."/>
            <person name="Wolfe K.H."/>
            <person name="Lopes M.R."/>
            <person name="Hittinger C.T."/>
            <person name="Goeker M."/>
            <person name="Salamov A.A."/>
            <person name="Wisecaver J.H."/>
            <person name="Long T.M."/>
            <person name="Calvey C.H."/>
            <person name="Aerts A.L."/>
            <person name="Barry K.W."/>
            <person name="Choi C."/>
            <person name="Clum A."/>
            <person name="Coughlan A.Y."/>
            <person name="Deshpande S."/>
            <person name="Douglass A.P."/>
            <person name="Hanson S.J."/>
            <person name="Klenk H.-P."/>
            <person name="LaButti K.M."/>
            <person name="Lapidus A."/>
            <person name="Lindquist E.A."/>
            <person name="Lipzen A.M."/>
            <person name="Meier-Kolthoff J.P."/>
            <person name="Ohm R.A."/>
            <person name="Otillar R.P."/>
            <person name="Pangilinan J.L."/>
            <person name="Peng Y."/>
            <person name="Rokas A."/>
            <person name="Rosa C.A."/>
            <person name="Scheuner C."/>
            <person name="Sibirny A.A."/>
            <person name="Slot J.C."/>
            <person name="Stielow J.B."/>
            <person name="Sun H."/>
            <person name="Kurtzman C.P."/>
            <person name="Blackwell M."/>
            <person name="Grigoriev I.V."/>
            <person name="Jeffries T.W."/>
        </authorList>
    </citation>
    <scope>NUCLEOTIDE SEQUENCE [LARGE SCALE GENOMIC DNA]</scope>
    <source>
        <strain evidence="5 6">DSM 6958</strain>
    </source>
</reference>
<comment type="subunit">
    <text evidence="3">Homodimer.</text>
</comment>
<evidence type="ECO:0000256" key="3">
    <source>
        <dbReference type="HAMAP-Rule" id="MF_03014"/>
    </source>
</evidence>
<keyword evidence="1 3" id="KW-0378">Hydrolase</keyword>
<dbReference type="InterPro" id="IPR027519">
    <property type="entry name" value="KFase_ver/fungi-typ"/>
</dbReference>
<dbReference type="ESTHER" id="9asco-a0a1e3pe60">
    <property type="family name" value="Kynurenine-formamidase"/>
</dbReference>
<name>A0A1E3PE60_9ASCO</name>
<gene>
    <name evidence="3" type="primary">BNA7</name>
    <name evidence="5" type="ORF">NADFUDRAFT_62695</name>
</gene>
<dbReference type="GO" id="GO:0019441">
    <property type="term" value="P:L-tryptophan catabolic process to kynurenine"/>
    <property type="evidence" value="ECO:0007669"/>
    <property type="project" value="UniProtKB-UniRule"/>
</dbReference>
<dbReference type="GO" id="GO:0004061">
    <property type="term" value="F:arylformamidase activity"/>
    <property type="evidence" value="ECO:0007669"/>
    <property type="project" value="UniProtKB-UniRule"/>
</dbReference>
<comment type="pathway">
    <text evidence="3">Amino-acid degradation; L-tryptophan degradation via kynurenine pathway; L-kynurenine from L-tryptophan: step 2/2.</text>
</comment>
<dbReference type="PANTHER" id="PTHR48081">
    <property type="entry name" value="AB HYDROLASE SUPERFAMILY PROTEIN C4A8.06C"/>
    <property type="match status" value="1"/>
</dbReference>
<dbReference type="AlphaFoldDB" id="A0A1E3PE60"/>
<protein>
    <recommendedName>
        <fullName evidence="3">Kynurenine formamidase</fullName>
        <shortName evidence="3">KFA</shortName>
        <shortName evidence="3">KFase</shortName>
        <ecNumber evidence="3">3.5.1.9</ecNumber>
    </recommendedName>
    <alternativeName>
        <fullName evidence="3">Arylformamidase</fullName>
    </alternativeName>
    <alternativeName>
        <fullName evidence="3">N-formylkynurenine formamidase</fullName>
        <shortName evidence="3">FKF</shortName>
    </alternativeName>
</protein>
<dbReference type="Gene3D" id="3.40.50.1820">
    <property type="entry name" value="alpha/beta hydrolase"/>
    <property type="match status" value="1"/>
</dbReference>
<feature type="active site" description="Nucleophile" evidence="3">
    <location>
        <position position="112"/>
    </location>
</feature>
<dbReference type="Pfam" id="PF07859">
    <property type="entry name" value="Abhydrolase_3"/>
    <property type="match status" value="1"/>
</dbReference>
<evidence type="ECO:0000259" key="4">
    <source>
        <dbReference type="Pfam" id="PF07859"/>
    </source>
</evidence>
<comment type="similarity">
    <text evidence="3">Belongs to the kynurenine formamidase family.</text>
</comment>
<comment type="function">
    <text evidence="3">Catalyzes the hydrolysis of N-formyl-L-kynurenine to L-kynurenine, the second step in the kynurenine pathway of tryptophan degradation. Kynurenine may be further oxidized to nicotinic acid, NAD(H) and NADP(H). Required for elimination of toxic metabolites.</text>
</comment>
<organism evidence="5 6">
    <name type="scientific">Nadsonia fulvescens var. elongata DSM 6958</name>
    <dbReference type="NCBI Taxonomy" id="857566"/>
    <lineage>
        <taxon>Eukaryota</taxon>
        <taxon>Fungi</taxon>
        <taxon>Dikarya</taxon>
        <taxon>Ascomycota</taxon>
        <taxon>Saccharomycotina</taxon>
        <taxon>Dipodascomycetes</taxon>
        <taxon>Dipodascales</taxon>
        <taxon>Dipodascales incertae sedis</taxon>
        <taxon>Nadsonia</taxon>
    </lineage>
</organism>
<feature type="active site" evidence="3">
    <location>
        <position position="250"/>
    </location>
</feature>
<dbReference type="EMBL" id="KV454415">
    <property type="protein sequence ID" value="ODQ63232.1"/>
    <property type="molecule type" value="Genomic_DNA"/>
</dbReference>
<dbReference type="SUPFAM" id="SSF53474">
    <property type="entry name" value="alpha/beta-Hydrolases"/>
    <property type="match status" value="1"/>
</dbReference>
<evidence type="ECO:0000256" key="1">
    <source>
        <dbReference type="ARBA" id="ARBA00022801"/>
    </source>
</evidence>
<dbReference type="UniPathway" id="UPA00333">
    <property type="reaction ID" value="UER00454"/>
</dbReference>
<feature type="short sequence motif" description="HGGXW" evidence="3">
    <location>
        <begin position="40"/>
        <end position="44"/>
    </location>
</feature>
<dbReference type="HAMAP" id="MF_03014">
    <property type="entry name" value="KFase"/>
    <property type="match status" value="1"/>
</dbReference>
<comment type="catalytic activity">
    <reaction evidence="3">
        <text>N-formyl-L-kynurenine + H2O = L-kynurenine + formate + H(+)</text>
        <dbReference type="Rhea" id="RHEA:13009"/>
        <dbReference type="ChEBI" id="CHEBI:15377"/>
        <dbReference type="ChEBI" id="CHEBI:15378"/>
        <dbReference type="ChEBI" id="CHEBI:15740"/>
        <dbReference type="ChEBI" id="CHEBI:57959"/>
        <dbReference type="ChEBI" id="CHEBI:58629"/>
        <dbReference type="EC" id="3.5.1.9"/>
    </reaction>
</comment>
<feature type="domain" description="Alpha/beta hydrolase fold-3" evidence="4">
    <location>
        <begin position="36"/>
        <end position="154"/>
    </location>
</feature>
<sequence length="270" mass="30150">MSEFSIVKYGNHALQQISVLAHHDSNTAAQIPPRWVIYIHGGAWRDPNNNHKDGHHLIRSLCNSDSKINGASIDYRLSPEVTHPGHIDDVIAALQFLIKTYNIKDYILVGHSAGAFLAVQSLIFSDNNGDFVLPPKVLVGVEGIYDLRVTVEEEASYNSFVSLAFGDNKNEWDLASPASGVYQLVTEKKESALKDDPKEIVYKGKVVCVHSSDDELLSLDYQPKNLEKIVNLTEIDRRVSFENYIVSGKHDEVFGRAELVQIVSKYLCLV</sequence>
<evidence type="ECO:0000313" key="5">
    <source>
        <dbReference type="EMBL" id="ODQ63232.1"/>
    </source>
</evidence>
<feature type="active site" evidence="3">
    <location>
        <position position="214"/>
    </location>
</feature>
<proteinExistence type="inferred from homology"/>
<dbReference type="InterPro" id="IPR050300">
    <property type="entry name" value="GDXG_lipolytic_enzyme"/>
</dbReference>
<dbReference type="InterPro" id="IPR013094">
    <property type="entry name" value="AB_hydrolase_3"/>
</dbReference>
<comment type="domain">
    <text evidence="3">The main chain amide nitrogen atoms of the second glycine and its adjacent residue in the HGGXW motif define the oxyanion hole, and stabilize the oxyanion that forms during the nucleophilic attack by the catalytic serine during substrate cleavage.</text>
</comment>
<dbReference type="InterPro" id="IPR029058">
    <property type="entry name" value="AB_hydrolase_fold"/>
</dbReference>
<dbReference type="Proteomes" id="UP000095009">
    <property type="component" value="Unassembled WGS sequence"/>
</dbReference>
<keyword evidence="2 3" id="KW-0823">Tryptophan catabolism</keyword>
<accession>A0A1E3PE60</accession>
<dbReference type="GO" id="GO:0034354">
    <property type="term" value="P:'de novo' NAD+ biosynthetic process from L-tryptophan"/>
    <property type="evidence" value="ECO:0007669"/>
    <property type="project" value="UniProtKB-UniRule"/>
</dbReference>
<evidence type="ECO:0000313" key="6">
    <source>
        <dbReference type="Proteomes" id="UP000095009"/>
    </source>
</evidence>
<dbReference type="STRING" id="857566.A0A1E3PE60"/>
<keyword evidence="6" id="KW-1185">Reference proteome</keyword>
<dbReference type="EC" id="3.5.1.9" evidence="3"/>
<dbReference type="OrthoDB" id="420264at2759"/>
<evidence type="ECO:0000256" key="2">
    <source>
        <dbReference type="ARBA" id="ARBA00023079"/>
    </source>
</evidence>